<feature type="transmembrane region" description="Helical" evidence="9">
    <location>
        <begin position="170"/>
        <end position="188"/>
    </location>
</feature>
<evidence type="ECO:0000256" key="5">
    <source>
        <dbReference type="ARBA" id="ARBA00022692"/>
    </source>
</evidence>
<feature type="region of interest" description="Disordered" evidence="8">
    <location>
        <begin position="401"/>
        <end position="427"/>
    </location>
</feature>
<keyword evidence="5 9" id="KW-0812">Transmembrane</keyword>
<evidence type="ECO:0000256" key="8">
    <source>
        <dbReference type="SAM" id="MobiDB-lite"/>
    </source>
</evidence>
<dbReference type="KEGG" id="ccho:CCHOA_04355"/>
<evidence type="ECO:0000256" key="9">
    <source>
        <dbReference type="SAM" id="Phobius"/>
    </source>
</evidence>
<sequence>MTKEHRRRPQQLPQEIWVLVTAAFIIALGFGLIAPIIPQFALSFDVSVTLAGLVVSIFAFSRLIFAPTAGKLVEVIGSRKVYLTGLLTVAVATGLIAWAQTYWQMLLLRGIAGIGSTMFTVSAVGLIVRISPPAIRGYASSTYGTAFLVGSVIGPVVGAALAPLGMRWPFAIYATALFLAAAVVGWKLSSQRLYDLEHNTVVAPMTIRQALQHRAYRASLLSGFANGWTNFGVRIALLPLLAAATFSQGAALAGVALAVFAAGNALALQVAGRGADKWGRKPLMLIGLLVNGLMTITLGWVGNPLWFVLATAGAGVGAGLFVPAQQATVADVIGNERSGARVLSRFQMVQDFGSLIGPIAVGLIVDHGGYSLAFAVSGAMMFLAALGWLLAPETMPSPQPAMLLPQVGAAQPQPRQTMQPGSGHQQK</sequence>
<dbReference type="InterPro" id="IPR005829">
    <property type="entry name" value="Sugar_transporter_CS"/>
</dbReference>
<dbReference type="GO" id="GO:0022857">
    <property type="term" value="F:transmembrane transporter activity"/>
    <property type="evidence" value="ECO:0007669"/>
    <property type="project" value="InterPro"/>
</dbReference>
<feature type="transmembrane region" description="Helical" evidence="9">
    <location>
        <begin position="81"/>
        <end position="100"/>
    </location>
</feature>
<feature type="transmembrane region" description="Helical" evidence="9">
    <location>
        <begin position="106"/>
        <end position="130"/>
    </location>
</feature>
<dbReference type="InterPro" id="IPR050171">
    <property type="entry name" value="MFS_Transporters"/>
</dbReference>
<dbReference type="InterPro" id="IPR036259">
    <property type="entry name" value="MFS_trans_sf"/>
</dbReference>
<evidence type="ECO:0000256" key="3">
    <source>
        <dbReference type="ARBA" id="ARBA00022448"/>
    </source>
</evidence>
<dbReference type="Proteomes" id="UP000269019">
    <property type="component" value="Chromosome"/>
</dbReference>
<dbReference type="CDD" id="cd17325">
    <property type="entry name" value="MFS_MdtG_SLC18_like"/>
    <property type="match status" value="1"/>
</dbReference>
<dbReference type="InterPro" id="IPR020846">
    <property type="entry name" value="MFS_dom"/>
</dbReference>
<dbReference type="EMBL" id="CP033896">
    <property type="protein sequence ID" value="AZA13280.1"/>
    <property type="molecule type" value="Genomic_DNA"/>
</dbReference>
<dbReference type="PROSITE" id="PS00216">
    <property type="entry name" value="SUGAR_TRANSPORT_1"/>
    <property type="match status" value="1"/>
</dbReference>
<dbReference type="AlphaFoldDB" id="A0A3G6J9Z8"/>
<keyword evidence="3" id="KW-0813">Transport</keyword>
<feature type="domain" description="Major facilitator superfamily (MFS) profile" evidence="10">
    <location>
        <begin position="15"/>
        <end position="395"/>
    </location>
</feature>
<dbReference type="PANTHER" id="PTHR23517:SF2">
    <property type="entry name" value="MULTIDRUG RESISTANCE PROTEIN MDTH"/>
    <property type="match status" value="1"/>
</dbReference>
<keyword evidence="4" id="KW-1003">Cell membrane</keyword>
<dbReference type="RefSeq" id="WP_123927171.1">
    <property type="nucleotide sequence ID" value="NZ_CP033896.1"/>
</dbReference>
<evidence type="ECO:0000256" key="1">
    <source>
        <dbReference type="ARBA" id="ARBA00004651"/>
    </source>
</evidence>
<dbReference type="OrthoDB" id="9793283at2"/>
<dbReference type="InterPro" id="IPR011701">
    <property type="entry name" value="MFS"/>
</dbReference>
<proteinExistence type="inferred from homology"/>
<dbReference type="PROSITE" id="PS50850">
    <property type="entry name" value="MFS"/>
    <property type="match status" value="1"/>
</dbReference>
<gene>
    <name evidence="11" type="primary">tetA</name>
    <name evidence="11" type="ORF">CCHOA_04355</name>
</gene>
<keyword evidence="12" id="KW-1185">Reference proteome</keyword>
<reference evidence="11 12" key="1">
    <citation type="submission" date="2018-11" db="EMBL/GenBank/DDBJ databases">
        <authorList>
            <person name="Kleinhagauer T."/>
            <person name="Glaeser S.P."/>
            <person name="Spergser J."/>
            <person name="Ruckert C."/>
            <person name="Kaempfer P."/>
            <person name="Busse H.-J."/>
        </authorList>
    </citation>
    <scope>NUCLEOTIDE SEQUENCE [LARGE SCALE GENOMIC DNA]</scope>
    <source>
        <strain evidence="11 12">200CH</strain>
    </source>
</reference>
<evidence type="ECO:0000256" key="4">
    <source>
        <dbReference type="ARBA" id="ARBA00022475"/>
    </source>
</evidence>
<dbReference type="SUPFAM" id="SSF103473">
    <property type="entry name" value="MFS general substrate transporter"/>
    <property type="match status" value="1"/>
</dbReference>
<comment type="subcellular location">
    <subcellularLocation>
        <location evidence="1">Cell membrane</location>
        <topology evidence="1">Multi-pass membrane protein</topology>
    </subcellularLocation>
</comment>
<dbReference type="GO" id="GO:0005886">
    <property type="term" value="C:plasma membrane"/>
    <property type="evidence" value="ECO:0007669"/>
    <property type="project" value="UniProtKB-SubCell"/>
</dbReference>
<evidence type="ECO:0000256" key="6">
    <source>
        <dbReference type="ARBA" id="ARBA00022989"/>
    </source>
</evidence>
<accession>A0A3G6J9Z8</accession>
<dbReference type="PRINTS" id="PR01035">
    <property type="entry name" value="TCRTETA"/>
</dbReference>
<dbReference type="InterPro" id="IPR001958">
    <property type="entry name" value="Tet-R_TetA/multi-R_MdtG-like"/>
</dbReference>
<dbReference type="Pfam" id="PF07690">
    <property type="entry name" value="MFS_1"/>
    <property type="match status" value="2"/>
</dbReference>
<feature type="transmembrane region" description="Helical" evidence="9">
    <location>
        <begin position="283"/>
        <end position="300"/>
    </location>
</feature>
<keyword evidence="7 9" id="KW-0472">Membrane</keyword>
<feature type="transmembrane region" description="Helical" evidence="9">
    <location>
        <begin position="218"/>
        <end position="244"/>
    </location>
</feature>
<evidence type="ECO:0000259" key="10">
    <source>
        <dbReference type="PROSITE" id="PS50850"/>
    </source>
</evidence>
<keyword evidence="6 9" id="KW-1133">Transmembrane helix</keyword>
<feature type="transmembrane region" description="Helical" evidence="9">
    <location>
        <begin position="250"/>
        <end position="271"/>
    </location>
</feature>
<protein>
    <submittedName>
        <fullName evidence="11">Tetracycline resistance protein, class C</fullName>
    </submittedName>
</protein>
<feature type="transmembrane region" description="Helical" evidence="9">
    <location>
        <begin position="49"/>
        <end position="69"/>
    </location>
</feature>
<name>A0A3G6J9Z8_9CORY</name>
<dbReference type="Gene3D" id="1.20.1250.20">
    <property type="entry name" value="MFS general substrate transporter like domains"/>
    <property type="match status" value="2"/>
</dbReference>
<dbReference type="PANTHER" id="PTHR23517">
    <property type="entry name" value="RESISTANCE PROTEIN MDTM, PUTATIVE-RELATED-RELATED"/>
    <property type="match status" value="1"/>
</dbReference>
<feature type="transmembrane region" description="Helical" evidence="9">
    <location>
        <begin position="371"/>
        <end position="391"/>
    </location>
</feature>
<feature type="compositionally biased region" description="Polar residues" evidence="8">
    <location>
        <begin position="413"/>
        <end position="427"/>
    </location>
</feature>
<evidence type="ECO:0000313" key="12">
    <source>
        <dbReference type="Proteomes" id="UP000269019"/>
    </source>
</evidence>
<evidence type="ECO:0000256" key="7">
    <source>
        <dbReference type="ARBA" id="ARBA00023136"/>
    </source>
</evidence>
<feature type="transmembrane region" description="Helical" evidence="9">
    <location>
        <begin position="16"/>
        <end position="37"/>
    </location>
</feature>
<organism evidence="11 12">
    <name type="scientific">Corynebacterium choanae</name>
    <dbReference type="NCBI Taxonomy" id="1862358"/>
    <lineage>
        <taxon>Bacteria</taxon>
        <taxon>Bacillati</taxon>
        <taxon>Actinomycetota</taxon>
        <taxon>Actinomycetes</taxon>
        <taxon>Mycobacteriales</taxon>
        <taxon>Corynebacteriaceae</taxon>
        <taxon>Corynebacterium</taxon>
    </lineage>
</organism>
<evidence type="ECO:0000313" key="11">
    <source>
        <dbReference type="EMBL" id="AZA13280.1"/>
    </source>
</evidence>
<evidence type="ECO:0000256" key="2">
    <source>
        <dbReference type="ARBA" id="ARBA00007520"/>
    </source>
</evidence>
<feature type="transmembrane region" description="Helical" evidence="9">
    <location>
        <begin position="142"/>
        <end position="164"/>
    </location>
</feature>
<comment type="similarity">
    <text evidence="2">Belongs to the major facilitator superfamily. TCR/Tet family.</text>
</comment>